<gene>
    <name evidence="1" type="ORF">CWB98_12220</name>
</gene>
<accession>A0A5S3WZ37</accession>
<dbReference type="Proteomes" id="UP000306719">
    <property type="component" value="Unassembled WGS sequence"/>
</dbReference>
<reference evidence="2" key="2">
    <citation type="submission" date="2019-06" db="EMBL/GenBank/DDBJ databases">
        <title>Co-occurence of chitin degradation, pigmentation and bioactivity in marine Pseudoalteromonas.</title>
        <authorList>
            <person name="Sonnenschein E.C."/>
            <person name="Bech P.K."/>
        </authorList>
    </citation>
    <scope>NUCLEOTIDE SEQUENCE [LARGE SCALE GENOMIC DNA]</scope>
    <source>
        <strain evidence="2">S2599</strain>
    </source>
</reference>
<evidence type="ECO:0000313" key="2">
    <source>
        <dbReference type="Proteomes" id="UP000306719"/>
    </source>
</evidence>
<dbReference type="EMBL" id="PNCJ01000016">
    <property type="protein sequence ID" value="TMP37062.1"/>
    <property type="molecule type" value="Genomic_DNA"/>
</dbReference>
<sequence length="62" mass="7152">MVFHLVLKRSMAPMFTLIEQVKKNGDAPGARFVSDYKYQDDEIGLLNKTLIEHAQRIEAFVQ</sequence>
<dbReference type="AlphaFoldDB" id="A0A5S3WZ37"/>
<proteinExistence type="predicted"/>
<name>A0A5S3WZ37_9GAMM</name>
<evidence type="ECO:0000313" key="1">
    <source>
        <dbReference type="EMBL" id="TMP37062.1"/>
    </source>
</evidence>
<dbReference type="RefSeq" id="WP_138545110.1">
    <property type="nucleotide sequence ID" value="NZ_PNCJ01000016.1"/>
</dbReference>
<organism evidence="1 2">
    <name type="scientific">Pseudoalteromonas rubra</name>
    <dbReference type="NCBI Taxonomy" id="43658"/>
    <lineage>
        <taxon>Bacteria</taxon>
        <taxon>Pseudomonadati</taxon>
        <taxon>Pseudomonadota</taxon>
        <taxon>Gammaproteobacteria</taxon>
        <taxon>Alteromonadales</taxon>
        <taxon>Pseudoalteromonadaceae</taxon>
        <taxon>Pseudoalteromonas</taxon>
    </lineage>
</organism>
<protein>
    <submittedName>
        <fullName evidence="1">Uncharacterized protein</fullName>
    </submittedName>
</protein>
<comment type="caution">
    <text evidence="1">The sequence shown here is derived from an EMBL/GenBank/DDBJ whole genome shotgun (WGS) entry which is preliminary data.</text>
</comment>
<reference evidence="1 2" key="1">
    <citation type="submission" date="2018-01" db="EMBL/GenBank/DDBJ databases">
        <authorList>
            <person name="Paulsen S."/>
            <person name="Gram L.K."/>
        </authorList>
    </citation>
    <scope>NUCLEOTIDE SEQUENCE [LARGE SCALE GENOMIC DNA]</scope>
    <source>
        <strain evidence="1 2">S2599</strain>
    </source>
</reference>